<dbReference type="Pfam" id="PF07690">
    <property type="entry name" value="MFS_1"/>
    <property type="match status" value="1"/>
</dbReference>
<feature type="domain" description="Major facilitator superfamily (MFS) profile" evidence="9">
    <location>
        <begin position="16"/>
        <end position="497"/>
    </location>
</feature>
<feature type="transmembrane region" description="Helical" evidence="8">
    <location>
        <begin position="269"/>
        <end position="289"/>
    </location>
</feature>
<keyword evidence="5 8" id="KW-0812">Transmembrane</keyword>
<evidence type="ECO:0000256" key="5">
    <source>
        <dbReference type="ARBA" id="ARBA00022692"/>
    </source>
</evidence>
<feature type="transmembrane region" description="Helical" evidence="8">
    <location>
        <begin position="335"/>
        <end position="354"/>
    </location>
</feature>
<dbReference type="NCBIfam" id="TIGR00711">
    <property type="entry name" value="efflux_EmrB"/>
    <property type="match status" value="1"/>
</dbReference>
<dbReference type="Proteomes" id="UP000198575">
    <property type="component" value="Unassembled WGS sequence"/>
</dbReference>
<keyword evidence="11" id="KW-1185">Reference proteome</keyword>
<dbReference type="PANTHER" id="PTHR42718">
    <property type="entry name" value="MAJOR FACILITATOR SUPERFAMILY MULTIDRUG TRANSPORTER MFSC"/>
    <property type="match status" value="1"/>
</dbReference>
<sequence>MSTIPSHREVPNLPLLVVSIMLATLMQVIDSTIANVALPDMQGSLSATQDQAAWILTSYIVAAAIATPATGWLASRFGRRHLLVVAIAGFTVASVLCGMATGIGEMVAFRILQGLFGAALVPISQSSLLDAFPPEKHGAAMALWGMGVMVGPIVGPPLGGWLTDNYSWHWVFLINVPVGIVALLGVLASVPKDEVEPSRFDWRGFAFLAIGIAALQLMLDRGNEKDWFSSIEIQIDLALAFLGFYLYWVHWRSSERTFVNLALLRDRNFGVATLFIFIVGVLLFATMALMPPYLQNLMNYPVVTTGLLLAPRGVGTLVAMTTVGRLLARGIDPRLPMATGIVLIAVSLGMSAQFGPDVPIWPIINVGVIQGLGLGLVFVPVSTLAYATLPGRSRTEAAGIFSLARNIGSSFGISIMFTLIARGTQLNHAELASRITPYSLNVPGGILNPDSLQGLAALNAEVTRQAAAIAYINDFWLMMWLTLGALPFLLLFRIPRRQMAKPAPELAMDH</sequence>
<evidence type="ECO:0000256" key="2">
    <source>
        <dbReference type="ARBA" id="ARBA00008537"/>
    </source>
</evidence>
<feature type="transmembrane region" description="Helical" evidence="8">
    <location>
        <begin position="107"/>
        <end position="129"/>
    </location>
</feature>
<dbReference type="Gene3D" id="1.20.1720.10">
    <property type="entry name" value="Multidrug resistance protein D"/>
    <property type="match status" value="1"/>
</dbReference>
<evidence type="ECO:0000256" key="3">
    <source>
        <dbReference type="ARBA" id="ARBA00022448"/>
    </source>
</evidence>
<dbReference type="PROSITE" id="PS50850">
    <property type="entry name" value="MFS"/>
    <property type="match status" value="1"/>
</dbReference>
<dbReference type="CDD" id="cd17503">
    <property type="entry name" value="MFS_LmrB_MDR_like"/>
    <property type="match status" value="1"/>
</dbReference>
<dbReference type="PANTHER" id="PTHR42718:SF9">
    <property type="entry name" value="MAJOR FACILITATOR SUPERFAMILY MULTIDRUG TRANSPORTER MFSC"/>
    <property type="match status" value="1"/>
</dbReference>
<evidence type="ECO:0000313" key="11">
    <source>
        <dbReference type="Proteomes" id="UP000198575"/>
    </source>
</evidence>
<keyword evidence="6 8" id="KW-1133">Transmembrane helix</keyword>
<feature type="transmembrane region" description="Helical" evidence="8">
    <location>
        <begin position="81"/>
        <end position="101"/>
    </location>
</feature>
<keyword evidence="4" id="KW-1003">Cell membrane</keyword>
<reference evidence="10 11" key="1">
    <citation type="submission" date="2016-10" db="EMBL/GenBank/DDBJ databases">
        <authorList>
            <person name="de Groot N.N."/>
        </authorList>
    </citation>
    <scope>NUCLEOTIDE SEQUENCE [LARGE SCALE GENOMIC DNA]</scope>
    <source>
        <strain evidence="10 11">CGMCC 1.7659</strain>
    </source>
</reference>
<dbReference type="Gene3D" id="1.20.1250.20">
    <property type="entry name" value="MFS general substrate transporter like domains"/>
    <property type="match status" value="1"/>
</dbReference>
<name>A0A1I4YSC2_9GAMM</name>
<feature type="transmembrane region" description="Helical" evidence="8">
    <location>
        <begin position="309"/>
        <end position="328"/>
    </location>
</feature>
<evidence type="ECO:0000259" key="9">
    <source>
        <dbReference type="PROSITE" id="PS50850"/>
    </source>
</evidence>
<feature type="transmembrane region" description="Helical" evidence="8">
    <location>
        <begin position="168"/>
        <end position="190"/>
    </location>
</feature>
<organism evidence="10 11">
    <name type="scientific">Dokdonella immobilis</name>
    <dbReference type="NCBI Taxonomy" id="578942"/>
    <lineage>
        <taxon>Bacteria</taxon>
        <taxon>Pseudomonadati</taxon>
        <taxon>Pseudomonadota</taxon>
        <taxon>Gammaproteobacteria</taxon>
        <taxon>Lysobacterales</taxon>
        <taxon>Rhodanobacteraceae</taxon>
        <taxon>Dokdonella</taxon>
    </lineage>
</organism>
<dbReference type="InterPro" id="IPR020846">
    <property type="entry name" value="MFS_dom"/>
</dbReference>
<comment type="similarity">
    <text evidence="2">Belongs to the major facilitator superfamily. EmrB family.</text>
</comment>
<proteinExistence type="inferred from homology"/>
<feature type="transmembrane region" description="Helical" evidence="8">
    <location>
        <begin position="141"/>
        <end position="162"/>
    </location>
</feature>
<evidence type="ECO:0000256" key="6">
    <source>
        <dbReference type="ARBA" id="ARBA00022989"/>
    </source>
</evidence>
<evidence type="ECO:0000256" key="1">
    <source>
        <dbReference type="ARBA" id="ARBA00004651"/>
    </source>
</evidence>
<gene>
    <name evidence="10" type="ORF">SAMN05216289_11947</name>
</gene>
<protein>
    <submittedName>
        <fullName evidence="10">MFS transporter, DHA2 family, multidrug resistance protein</fullName>
    </submittedName>
</protein>
<keyword evidence="3" id="KW-0813">Transport</keyword>
<evidence type="ECO:0000256" key="8">
    <source>
        <dbReference type="SAM" id="Phobius"/>
    </source>
</evidence>
<keyword evidence="7 8" id="KW-0472">Membrane</keyword>
<dbReference type="RefSeq" id="WP_217647868.1">
    <property type="nucleotide sequence ID" value="NZ_FOVF01000019.1"/>
</dbReference>
<feature type="transmembrane region" description="Helical" evidence="8">
    <location>
        <begin position="53"/>
        <end position="74"/>
    </location>
</feature>
<feature type="transmembrane region" description="Helical" evidence="8">
    <location>
        <begin position="12"/>
        <end position="33"/>
    </location>
</feature>
<dbReference type="SUPFAM" id="SSF103473">
    <property type="entry name" value="MFS general substrate transporter"/>
    <property type="match status" value="1"/>
</dbReference>
<feature type="transmembrane region" description="Helical" evidence="8">
    <location>
        <begin position="202"/>
        <end position="219"/>
    </location>
</feature>
<feature type="transmembrane region" description="Helical" evidence="8">
    <location>
        <begin position="360"/>
        <end position="386"/>
    </location>
</feature>
<evidence type="ECO:0000256" key="7">
    <source>
        <dbReference type="ARBA" id="ARBA00023136"/>
    </source>
</evidence>
<dbReference type="InterPro" id="IPR004638">
    <property type="entry name" value="EmrB-like"/>
</dbReference>
<dbReference type="InterPro" id="IPR011701">
    <property type="entry name" value="MFS"/>
</dbReference>
<dbReference type="GO" id="GO:0005886">
    <property type="term" value="C:plasma membrane"/>
    <property type="evidence" value="ECO:0007669"/>
    <property type="project" value="UniProtKB-SubCell"/>
</dbReference>
<feature type="transmembrane region" description="Helical" evidence="8">
    <location>
        <begin position="475"/>
        <end position="492"/>
    </location>
</feature>
<comment type="subcellular location">
    <subcellularLocation>
        <location evidence="1">Cell membrane</location>
        <topology evidence="1">Multi-pass membrane protein</topology>
    </subcellularLocation>
</comment>
<dbReference type="InterPro" id="IPR036259">
    <property type="entry name" value="MFS_trans_sf"/>
</dbReference>
<evidence type="ECO:0000313" key="10">
    <source>
        <dbReference type="EMBL" id="SFN40510.1"/>
    </source>
</evidence>
<evidence type="ECO:0000256" key="4">
    <source>
        <dbReference type="ARBA" id="ARBA00022475"/>
    </source>
</evidence>
<feature type="transmembrane region" description="Helical" evidence="8">
    <location>
        <begin position="398"/>
        <end position="421"/>
    </location>
</feature>
<dbReference type="AlphaFoldDB" id="A0A1I4YSC2"/>
<dbReference type="EMBL" id="FOVF01000019">
    <property type="protein sequence ID" value="SFN40510.1"/>
    <property type="molecule type" value="Genomic_DNA"/>
</dbReference>
<dbReference type="STRING" id="578942.SAMN05216289_11947"/>
<accession>A0A1I4YSC2</accession>
<feature type="transmembrane region" description="Helical" evidence="8">
    <location>
        <begin position="231"/>
        <end position="248"/>
    </location>
</feature>
<dbReference type="GO" id="GO:0022857">
    <property type="term" value="F:transmembrane transporter activity"/>
    <property type="evidence" value="ECO:0007669"/>
    <property type="project" value="InterPro"/>
</dbReference>